<dbReference type="EMBL" id="GBXM01009293">
    <property type="protein sequence ID" value="JAH99284.1"/>
    <property type="molecule type" value="Transcribed_RNA"/>
</dbReference>
<dbReference type="AlphaFoldDB" id="A0A0E9X9M2"/>
<sequence>MPPEVKKFFKNYVYFACYVGLLDSKKSTGMT</sequence>
<protein>
    <submittedName>
        <fullName evidence="1">Uncharacterized protein</fullName>
    </submittedName>
</protein>
<accession>A0A0E9X9M2</accession>
<evidence type="ECO:0000313" key="1">
    <source>
        <dbReference type="EMBL" id="JAH99284.1"/>
    </source>
</evidence>
<name>A0A0E9X9M2_ANGAN</name>
<reference evidence="1" key="1">
    <citation type="submission" date="2014-11" db="EMBL/GenBank/DDBJ databases">
        <authorList>
            <person name="Amaro Gonzalez C."/>
        </authorList>
    </citation>
    <scope>NUCLEOTIDE SEQUENCE</scope>
</reference>
<proteinExistence type="predicted"/>
<organism evidence="1">
    <name type="scientific">Anguilla anguilla</name>
    <name type="common">European freshwater eel</name>
    <name type="synonym">Muraena anguilla</name>
    <dbReference type="NCBI Taxonomy" id="7936"/>
    <lineage>
        <taxon>Eukaryota</taxon>
        <taxon>Metazoa</taxon>
        <taxon>Chordata</taxon>
        <taxon>Craniata</taxon>
        <taxon>Vertebrata</taxon>
        <taxon>Euteleostomi</taxon>
        <taxon>Actinopterygii</taxon>
        <taxon>Neopterygii</taxon>
        <taxon>Teleostei</taxon>
        <taxon>Anguilliformes</taxon>
        <taxon>Anguillidae</taxon>
        <taxon>Anguilla</taxon>
    </lineage>
</organism>
<reference evidence="1" key="2">
    <citation type="journal article" date="2015" name="Fish Shellfish Immunol.">
        <title>Early steps in the European eel (Anguilla anguilla)-Vibrio vulnificus interaction in the gills: Role of the RtxA13 toxin.</title>
        <authorList>
            <person name="Callol A."/>
            <person name="Pajuelo D."/>
            <person name="Ebbesson L."/>
            <person name="Teles M."/>
            <person name="MacKenzie S."/>
            <person name="Amaro C."/>
        </authorList>
    </citation>
    <scope>NUCLEOTIDE SEQUENCE</scope>
</reference>